<feature type="domain" description="CCHC-type" evidence="3">
    <location>
        <begin position="152"/>
        <end position="167"/>
    </location>
</feature>
<keyword evidence="5" id="KW-1185">Reference proteome</keyword>
<dbReference type="PANTHER" id="PTHR47481">
    <property type="match status" value="1"/>
</dbReference>
<organism evidence="4 5">
    <name type="scientific">Trema orientale</name>
    <name type="common">Charcoal tree</name>
    <name type="synonym">Celtis orientalis</name>
    <dbReference type="NCBI Taxonomy" id="63057"/>
    <lineage>
        <taxon>Eukaryota</taxon>
        <taxon>Viridiplantae</taxon>
        <taxon>Streptophyta</taxon>
        <taxon>Embryophyta</taxon>
        <taxon>Tracheophyta</taxon>
        <taxon>Spermatophyta</taxon>
        <taxon>Magnoliopsida</taxon>
        <taxon>eudicotyledons</taxon>
        <taxon>Gunneridae</taxon>
        <taxon>Pentapetalae</taxon>
        <taxon>rosids</taxon>
        <taxon>fabids</taxon>
        <taxon>Rosales</taxon>
        <taxon>Cannabaceae</taxon>
        <taxon>Trema</taxon>
    </lineage>
</organism>
<evidence type="ECO:0000313" key="4">
    <source>
        <dbReference type="EMBL" id="PON72378.1"/>
    </source>
</evidence>
<dbReference type="SUPFAM" id="SSF57756">
    <property type="entry name" value="Retrovirus zinc finger-like domains"/>
    <property type="match status" value="1"/>
</dbReference>
<keyword evidence="1" id="KW-0479">Metal-binding</keyword>
<dbReference type="Proteomes" id="UP000237000">
    <property type="component" value="Unassembled WGS sequence"/>
</dbReference>
<evidence type="ECO:0000256" key="2">
    <source>
        <dbReference type="SAM" id="MobiDB-lite"/>
    </source>
</evidence>
<dbReference type="EMBL" id="JXTC01000272">
    <property type="protein sequence ID" value="PON72378.1"/>
    <property type="molecule type" value="Genomic_DNA"/>
</dbReference>
<evidence type="ECO:0000256" key="1">
    <source>
        <dbReference type="PROSITE-ProRule" id="PRU00047"/>
    </source>
</evidence>
<comment type="caution">
    <text evidence="4">The sequence shown here is derived from an EMBL/GenBank/DDBJ whole genome shotgun (WGS) entry which is preliminary data.</text>
</comment>
<sequence length="194" mass="21215">MCLAKNVLANVLEISTAKDLWEKLGELYRAKGVSNRVYLKEQFHTLHMSEGTTISDHLSILNGIVFELEAIGVKIDDEDKALRLIWSLPSSYEHMKPILVYGKETVVFSEVTSNLLSEERRLSGGGNNSSEGSVLTVENGKKKNSNKKNIICWTCGQSGHVKRNCPKGGAGSARSSKSDQVANIVSFEGDSDAL</sequence>
<evidence type="ECO:0000313" key="5">
    <source>
        <dbReference type="Proteomes" id="UP000237000"/>
    </source>
</evidence>
<accession>A0A2P5DGF9</accession>
<dbReference type="PANTHER" id="PTHR47481:SF14">
    <property type="entry name" value="RETROTRANSPOSON COPIA-LIKE N-TERMINAL DOMAIN-CONTAINING PROTEIN"/>
    <property type="match status" value="1"/>
</dbReference>
<dbReference type="AlphaFoldDB" id="A0A2P5DGF9"/>
<dbReference type="Pfam" id="PF14223">
    <property type="entry name" value="Retrotran_gag_2"/>
    <property type="match status" value="1"/>
</dbReference>
<dbReference type="GO" id="GO:0008270">
    <property type="term" value="F:zinc ion binding"/>
    <property type="evidence" value="ECO:0007669"/>
    <property type="project" value="UniProtKB-KW"/>
</dbReference>
<feature type="region of interest" description="Disordered" evidence="2">
    <location>
        <begin position="119"/>
        <end position="141"/>
    </location>
</feature>
<dbReference type="OrthoDB" id="1434153at2759"/>
<dbReference type="Pfam" id="PF00098">
    <property type="entry name" value="zf-CCHC"/>
    <property type="match status" value="1"/>
</dbReference>
<evidence type="ECO:0000259" key="3">
    <source>
        <dbReference type="PROSITE" id="PS50158"/>
    </source>
</evidence>
<dbReference type="InterPro" id="IPR036875">
    <property type="entry name" value="Znf_CCHC_sf"/>
</dbReference>
<reference evidence="5" key="1">
    <citation type="submission" date="2016-06" db="EMBL/GenBank/DDBJ databases">
        <title>Parallel loss of symbiosis genes in relatives of nitrogen-fixing non-legume Parasponia.</title>
        <authorList>
            <person name="Van Velzen R."/>
            <person name="Holmer R."/>
            <person name="Bu F."/>
            <person name="Rutten L."/>
            <person name="Van Zeijl A."/>
            <person name="Liu W."/>
            <person name="Santuari L."/>
            <person name="Cao Q."/>
            <person name="Sharma T."/>
            <person name="Shen D."/>
            <person name="Roswanjaya Y."/>
            <person name="Wardhani T."/>
            <person name="Kalhor M.S."/>
            <person name="Jansen J."/>
            <person name="Van den Hoogen J."/>
            <person name="Gungor B."/>
            <person name="Hartog M."/>
            <person name="Hontelez J."/>
            <person name="Verver J."/>
            <person name="Yang W.-C."/>
            <person name="Schijlen E."/>
            <person name="Repin R."/>
            <person name="Schilthuizen M."/>
            <person name="Schranz E."/>
            <person name="Heidstra R."/>
            <person name="Miyata K."/>
            <person name="Fedorova E."/>
            <person name="Kohlen W."/>
            <person name="Bisseling T."/>
            <person name="Smit S."/>
            <person name="Geurts R."/>
        </authorList>
    </citation>
    <scope>NUCLEOTIDE SEQUENCE [LARGE SCALE GENOMIC DNA]</scope>
    <source>
        <strain evidence="5">cv. RG33-2</strain>
    </source>
</reference>
<gene>
    <name evidence="4" type="ORF">TorRG33x02_251760</name>
</gene>
<proteinExistence type="predicted"/>
<keyword evidence="1" id="KW-0862">Zinc</keyword>
<dbReference type="PROSITE" id="PS50158">
    <property type="entry name" value="ZF_CCHC"/>
    <property type="match status" value="1"/>
</dbReference>
<keyword evidence="1" id="KW-0863">Zinc-finger</keyword>
<dbReference type="GO" id="GO:0003676">
    <property type="term" value="F:nucleic acid binding"/>
    <property type="evidence" value="ECO:0007669"/>
    <property type="project" value="InterPro"/>
</dbReference>
<name>A0A2P5DGF9_TREOI</name>
<dbReference type="Gene3D" id="4.10.60.10">
    <property type="entry name" value="Zinc finger, CCHC-type"/>
    <property type="match status" value="1"/>
</dbReference>
<dbReference type="SMART" id="SM00343">
    <property type="entry name" value="ZnF_C2HC"/>
    <property type="match status" value="1"/>
</dbReference>
<protein>
    <submittedName>
        <fullName evidence="4">Zinc finger, CCHC-type</fullName>
    </submittedName>
</protein>
<dbReference type="InterPro" id="IPR001878">
    <property type="entry name" value="Znf_CCHC"/>
</dbReference>
<dbReference type="InParanoid" id="A0A2P5DGF9"/>